<evidence type="ECO:0000259" key="6">
    <source>
        <dbReference type="Pfam" id="PF01797"/>
    </source>
</evidence>
<evidence type="ECO:0000256" key="1">
    <source>
        <dbReference type="ARBA" id="ARBA00008761"/>
    </source>
</evidence>
<dbReference type="Pfam" id="PF01385">
    <property type="entry name" value="OrfB_IS605"/>
    <property type="match status" value="1"/>
</dbReference>
<keyword evidence="2" id="KW-0815">Transposition</keyword>
<feature type="domain" description="Cas12f1-like TNB" evidence="7">
    <location>
        <begin position="390"/>
        <end position="467"/>
    </location>
</feature>
<dbReference type="InterPro" id="IPR036515">
    <property type="entry name" value="Transposase_17_sf"/>
</dbReference>
<feature type="domain" description="Transposase IS200-like" evidence="6">
    <location>
        <begin position="6"/>
        <end position="63"/>
    </location>
</feature>
<dbReference type="InterPro" id="IPR002686">
    <property type="entry name" value="Transposase_17"/>
</dbReference>
<dbReference type="NCBIfam" id="TIGR01766">
    <property type="entry name" value="IS200/IS605 family accessory protein TnpB-like domain"/>
    <property type="match status" value="1"/>
</dbReference>
<dbReference type="GO" id="GO:0004803">
    <property type="term" value="F:transposase activity"/>
    <property type="evidence" value="ECO:0007669"/>
    <property type="project" value="InterPro"/>
</dbReference>
<dbReference type="Pfam" id="PF01797">
    <property type="entry name" value="Y1_Tnp"/>
    <property type="match status" value="1"/>
</dbReference>
<accession>A0A2C1DNR8</accession>
<dbReference type="InterPro" id="IPR001959">
    <property type="entry name" value="Transposase"/>
</dbReference>
<evidence type="ECO:0000256" key="3">
    <source>
        <dbReference type="ARBA" id="ARBA00023125"/>
    </source>
</evidence>
<dbReference type="GO" id="GO:0003677">
    <property type="term" value="F:DNA binding"/>
    <property type="evidence" value="ECO:0007669"/>
    <property type="project" value="UniProtKB-KW"/>
</dbReference>
<dbReference type="Pfam" id="PF07282">
    <property type="entry name" value="Cas12f1-like_TNB"/>
    <property type="match status" value="1"/>
</dbReference>
<keyword evidence="3" id="KW-0238">DNA-binding</keyword>
<evidence type="ECO:0000259" key="5">
    <source>
        <dbReference type="Pfam" id="PF01385"/>
    </source>
</evidence>
<reference evidence="8 9" key="1">
    <citation type="submission" date="2017-09" db="EMBL/GenBank/DDBJ databases">
        <title>Large-scale bioinformatics analysis of Bacillus genomes uncovers conserved roles of natural products in bacterial physiology.</title>
        <authorList>
            <consortium name="Agbiome Team Llc"/>
            <person name="Bleich R.M."/>
            <person name="Grubbs K.J."/>
            <person name="Santa Maria K.C."/>
            <person name="Allen S.E."/>
            <person name="Farag S."/>
            <person name="Shank E.A."/>
            <person name="Bowers A."/>
        </authorList>
    </citation>
    <scope>NUCLEOTIDE SEQUENCE [LARGE SCALE GENOMIC DNA]</scope>
    <source>
        <strain evidence="8 9">AFS041432</strain>
    </source>
</reference>
<dbReference type="InterPro" id="IPR010095">
    <property type="entry name" value="Cas12f1-like_TNB"/>
</dbReference>
<comment type="similarity">
    <text evidence="1">In the C-terminal section; belongs to the transposase 35 family.</text>
</comment>
<protein>
    <submittedName>
        <fullName evidence="8">Transposase</fullName>
    </submittedName>
</protein>
<feature type="domain" description="Probable transposase IS891/IS1136/IS1341" evidence="5">
    <location>
        <begin position="250"/>
        <end position="371"/>
    </location>
</feature>
<sequence>MIIIRSLEPKGITVEEWNYDEEHVHILFRFVPNIDLSKIILMNSLRKVVKTMVKKKAVKVLRKQKKRENIQRFTQKQNIGRACLTAKEFRLLQRMSHSSKALRNVGLYTIKQSYLNHNKMATVKEVDTAMQADMNYSGMQSNSVQAIRRALFTEVKSFFKAWEQWKKTHETFTGRPKFPNYSRSTDKRIIEIYQVPKVDDNGYWMIPMNVAFRKKFSSIKIRMPKNLRNKKISYIEIVPKQKGRFFEVHYTYEMHVSQMKKQSTTTSKALSCDLGVDRLVSCVTNTGDTFLIDGKKLKSINQYFNKTIRNLQLKNVENGLSKRVVTNKMAALWNKRERQINGYISQTVGLLFKKVKACNIDTVVIGYNAGWKQKSDMGKKNNQAFVQIPFHKLIAAIENKCVKEGIRFLKQEESYTSKASFLDKDRVPVWSKDDRTHYRFSGKRINRGLYQSKAGTCIHADINGALNTLKKSKVVELDDNLKVKTPILLEVQKRKAVASCIA</sequence>
<dbReference type="Proteomes" id="UP000225872">
    <property type="component" value="Unassembled WGS sequence"/>
</dbReference>
<comment type="caution">
    <text evidence="8">The sequence shown here is derived from an EMBL/GenBank/DDBJ whole genome shotgun (WGS) entry which is preliminary data.</text>
</comment>
<dbReference type="EMBL" id="NULO01000041">
    <property type="protein sequence ID" value="PGT02022.1"/>
    <property type="molecule type" value="Genomic_DNA"/>
</dbReference>
<dbReference type="GO" id="GO:0006313">
    <property type="term" value="P:DNA transposition"/>
    <property type="evidence" value="ECO:0007669"/>
    <property type="project" value="InterPro"/>
</dbReference>
<evidence type="ECO:0000259" key="7">
    <source>
        <dbReference type="Pfam" id="PF07282"/>
    </source>
</evidence>
<gene>
    <name evidence="8" type="ORF">COD09_13640</name>
</gene>
<evidence type="ECO:0000313" key="8">
    <source>
        <dbReference type="EMBL" id="PGT02022.1"/>
    </source>
</evidence>
<proteinExistence type="inferred from homology"/>
<evidence type="ECO:0000256" key="2">
    <source>
        <dbReference type="ARBA" id="ARBA00022578"/>
    </source>
</evidence>
<dbReference type="SUPFAM" id="SSF143422">
    <property type="entry name" value="Transposase IS200-like"/>
    <property type="match status" value="1"/>
</dbReference>
<dbReference type="NCBIfam" id="NF040570">
    <property type="entry name" value="guided_TnpB"/>
    <property type="match status" value="1"/>
</dbReference>
<dbReference type="AlphaFoldDB" id="A0A2C1DNR8"/>
<evidence type="ECO:0000313" key="9">
    <source>
        <dbReference type="Proteomes" id="UP000225872"/>
    </source>
</evidence>
<evidence type="ECO:0000256" key="4">
    <source>
        <dbReference type="ARBA" id="ARBA00023172"/>
    </source>
</evidence>
<keyword evidence="4" id="KW-0233">DNA recombination</keyword>
<organism evidence="8 9">
    <name type="scientific">Bacillus cereus</name>
    <dbReference type="NCBI Taxonomy" id="1396"/>
    <lineage>
        <taxon>Bacteria</taxon>
        <taxon>Bacillati</taxon>
        <taxon>Bacillota</taxon>
        <taxon>Bacilli</taxon>
        <taxon>Bacillales</taxon>
        <taxon>Bacillaceae</taxon>
        <taxon>Bacillus</taxon>
        <taxon>Bacillus cereus group</taxon>
    </lineage>
</organism>
<name>A0A2C1DNR8_BACCE</name>